<comment type="caution">
    <text evidence="1">The sequence shown here is derived from an EMBL/GenBank/DDBJ whole genome shotgun (WGS) entry which is preliminary data.</text>
</comment>
<reference evidence="1" key="1">
    <citation type="submission" date="2020-05" db="EMBL/GenBank/DDBJ databases">
        <title>Mycena genomes resolve the evolution of fungal bioluminescence.</title>
        <authorList>
            <person name="Tsai I.J."/>
        </authorList>
    </citation>
    <scope>NUCLEOTIDE SEQUENCE</scope>
    <source>
        <strain evidence="1">160909Yilan</strain>
    </source>
</reference>
<dbReference type="AlphaFoldDB" id="A0A8H6XZ49"/>
<dbReference type="PANTHER" id="PTHR11188">
    <property type="entry name" value="ARRESTIN DOMAIN CONTAINING PROTEIN"/>
    <property type="match status" value="1"/>
</dbReference>
<dbReference type="Proteomes" id="UP000623467">
    <property type="component" value="Unassembled WGS sequence"/>
</dbReference>
<evidence type="ECO:0000313" key="1">
    <source>
        <dbReference type="EMBL" id="KAF7351000.1"/>
    </source>
</evidence>
<keyword evidence="2" id="KW-1185">Reference proteome</keyword>
<accession>A0A8H6XZ49</accession>
<dbReference type="PANTHER" id="PTHR11188:SF17">
    <property type="entry name" value="FI21816P1"/>
    <property type="match status" value="1"/>
</dbReference>
<dbReference type="OrthoDB" id="2333384at2759"/>
<dbReference type="InterPro" id="IPR050357">
    <property type="entry name" value="Arrestin_domain-protein"/>
</dbReference>
<dbReference type="GO" id="GO:0005737">
    <property type="term" value="C:cytoplasm"/>
    <property type="evidence" value="ECO:0007669"/>
    <property type="project" value="TreeGrafter"/>
</dbReference>
<dbReference type="InterPro" id="IPR014752">
    <property type="entry name" value="Arrestin-like_C"/>
</dbReference>
<dbReference type="GO" id="GO:0015031">
    <property type="term" value="P:protein transport"/>
    <property type="evidence" value="ECO:0007669"/>
    <property type="project" value="TreeGrafter"/>
</dbReference>
<organism evidence="1 2">
    <name type="scientific">Mycena sanguinolenta</name>
    <dbReference type="NCBI Taxonomy" id="230812"/>
    <lineage>
        <taxon>Eukaryota</taxon>
        <taxon>Fungi</taxon>
        <taxon>Dikarya</taxon>
        <taxon>Basidiomycota</taxon>
        <taxon>Agaricomycotina</taxon>
        <taxon>Agaricomycetes</taxon>
        <taxon>Agaricomycetidae</taxon>
        <taxon>Agaricales</taxon>
        <taxon>Marasmiineae</taxon>
        <taxon>Mycenaceae</taxon>
        <taxon>Mycena</taxon>
    </lineage>
</organism>
<gene>
    <name evidence="1" type="ORF">MSAN_01662200</name>
</gene>
<evidence type="ECO:0000313" key="2">
    <source>
        <dbReference type="Proteomes" id="UP000623467"/>
    </source>
</evidence>
<name>A0A8H6XZ49_9AGAR</name>
<protein>
    <submittedName>
        <fullName evidence="1">Arrestin-N domain-containing protein</fullName>
    </submittedName>
</protein>
<proteinExistence type="predicted"/>
<dbReference type="EMBL" id="JACAZH010000014">
    <property type="protein sequence ID" value="KAF7351000.1"/>
    <property type="molecule type" value="Genomic_DNA"/>
</dbReference>
<sequence>MIPQSTTSTDGPVTLHFHNITRIAGETITGRVDLNVAQAQEDNLEHLRIIFKGTMNCKVTELNPESTYDRRGHTSNVHHETILLFYKKIRLWDRGTAFPAPDSHILPCDFEFLLPKNLPASFHCEKPHQRATISYGIEVIGQRTGFHRTNRRIRRLFSVIPAASPSQLDQNSLKHGWHGRWKDFTQEEKLRHGIWGDYSHARAKLTIPDMDSYPILAEIPFSLHVETDTKLMHHDVSDGPVDKHGKPIFPAPPVLSSDVRLVLHRRTQICVRSHTGHAEDDFILKGSLGDVTRVASVQHVCDEPEWIPMDKKGKGIWRRAMHFHSAVAIPYAPTPGPTRWPDNVDWQYTLVLVVPFPGMGNDLRLEVPLQLHPERPRLRPVPQDHRVSSIQPVCLLRPSMRMSHQLGRPCSTCLLLTGQLQQSITAGMRMRRFDTSVANSLQKK</sequence>
<dbReference type="Gene3D" id="2.60.40.640">
    <property type="match status" value="1"/>
</dbReference>